<organism evidence="15 16">
    <name type="scientific">Methylobacter tundripaludum</name>
    <dbReference type="NCBI Taxonomy" id="173365"/>
    <lineage>
        <taxon>Bacteria</taxon>
        <taxon>Pseudomonadati</taxon>
        <taxon>Pseudomonadota</taxon>
        <taxon>Gammaproteobacteria</taxon>
        <taxon>Methylococcales</taxon>
        <taxon>Methylococcaceae</taxon>
        <taxon>Methylobacter</taxon>
    </lineage>
</organism>
<feature type="transmembrane region" description="Helical" evidence="13">
    <location>
        <begin position="47"/>
        <end position="63"/>
    </location>
</feature>
<feature type="transmembrane region" description="Helical" evidence="13">
    <location>
        <begin position="84"/>
        <end position="106"/>
    </location>
</feature>
<keyword evidence="5" id="KW-0349">Heme</keyword>
<dbReference type="GO" id="GO:0046872">
    <property type="term" value="F:metal ion binding"/>
    <property type="evidence" value="ECO:0007669"/>
    <property type="project" value="UniProtKB-KW"/>
</dbReference>
<evidence type="ECO:0000256" key="12">
    <source>
        <dbReference type="ARBA" id="ARBA00037975"/>
    </source>
</evidence>
<keyword evidence="7" id="KW-0479">Metal-binding</keyword>
<dbReference type="GO" id="GO:0020037">
    <property type="term" value="F:heme binding"/>
    <property type="evidence" value="ECO:0007669"/>
    <property type="project" value="TreeGrafter"/>
</dbReference>
<evidence type="ECO:0000256" key="13">
    <source>
        <dbReference type="SAM" id="Phobius"/>
    </source>
</evidence>
<keyword evidence="11 13" id="KW-0472">Membrane</keyword>
<dbReference type="PANTHER" id="PTHR30529:SF1">
    <property type="entry name" value="CYTOCHROME B561 HOMOLOG 2"/>
    <property type="match status" value="1"/>
</dbReference>
<keyword evidence="10" id="KW-0408">Iron</keyword>
<evidence type="ECO:0000313" key="16">
    <source>
        <dbReference type="Proteomes" id="UP000238071"/>
    </source>
</evidence>
<dbReference type="AlphaFoldDB" id="A0A2S6GR11"/>
<evidence type="ECO:0000256" key="10">
    <source>
        <dbReference type="ARBA" id="ARBA00023004"/>
    </source>
</evidence>
<dbReference type="InterPro" id="IPR011577">
    <property type="entry name" value="Cyt_b561_bac/Ni-Hgenase"/>
</dbReference>
<evidence type="ECO:0000256" key="1">
    <source>
        <dbReference type="ARBA" id="ARBA00001970"/>
    </source>
</evidence>
<dbReference type="SUPFAM" id="SSF81342">
    <property type="entry name" value="Transmembrane di-heme cytochromes"/>
    <property type="match status" value="1"/>
</dbReference>
<dbReference type="Pfam" id="PF01292">
    <property type="entry name" value="Ni_hydr_CYTB"/>
    <property type="match status" value="1"/>
</dbReference>
<evidence type="ECO:0000256" key="7">
    <source>
        <dbReference type="ARBA" id="ARBA00022723"/>
    </source>
</evidence>
<keyword evidence="3" id="KW-0813">Transport</keyword>
<dbReference type="RefSeq" id="WP_104424709.1">
    <property type="nucleotide sequence ID" value="NZ_PTIY01000013.1"/>
</dbReference>
<feature type="transmembrane region" description="Helical" evidence="13">
    <location>
        <begin position="12"/>
        <end position="35"/>
    </location>
</feature>
<comment type="similarity">
    <text evidence="12">Belongs to the cytochrome b561 family.</text>
</comment>
<feature type="domain" description="Cytochrome b561 bacterial/Ni-hydrogenase" evidence="14">
    <location>
        <begin position="8"/>
        <end position="181"/>
    </location>
</feature>
<evidence type="ECO:0000259" key="14">
    <source>
        <dbReference type="Pfam" id="PF01292"/>
    </source>
</evidence>
<dbReference type="GO" id="GO:0009055">
    <property type="term" value="F:electron transfer activity"/>
    <property type="evidence" value="ECO:0007669"/>
    <property type="project" value="InterPro"/>
</dbReference>
<comment type="cofactor">
    <cofactor evidence="1">
        <name>heme b</name>
        <dbReference type="ChEBI" id="CHEBI:60344"/>
    </cofactor>
</comment>
<evidence type="ECO:0000256" key="8">
    <source>
        <dbReference type="ARBA" id="ARBA00022982"/>
    </source>
</evidence>
<keyword evidence="8" id="KW-0249">Electron transport</keyword>
<keyword evidence="6 13" id="KW-0812">Transmembrane</keyword>
<keyword evidence="4" id="KW-1003">Cell membrane</keyword>
<dbReference type="GO" id="GO:0005886">
    <property type="term" value="C:plasma membrane"/>
    <property type="evidence" value="ECO:0007669"/>
    <property type="project" value="UniProtKB-SubCell"/>
</dbReference>
<proteinExistence type="inferred from homology"/>
<dbReference type="PANTHER" id="PTHR30529">
    <property type="entry name" value="CYTOCHROME B561"/>
    <property type="match status" value="1"/>
</dbReference>
<evidence type="ECO:0000313" key="15">
    <source>
        <dbReference type="EMBL" id="PPK67664.1"/>
    </source>
</evidence>
<name>A0A2S6GR11_9GAMM</name>
<keyword evidence="16" id="KW-1185">Reference proteome</keyword>
<evidence type="ECO:0000256" key="5">
    <source>
        <dbReference type="ARBA" id="ARBA00022617"/>
    </source>
</evidence>
<reference evidence="15 16" key="1">
    <citation type="submission" date="2018-02" db="EMBL/GenBank/DDBJ databases">
        <title>Subsurface microbial communities from deep shales in Ohio and West Virginia, USA.</title>
        <authorList>
            <person name="Wrighton K."/>
        </authorList>
    </citation>
    <scope>NUCLEOTIDE SEQUENCE [LARGE SCALE GENOMIC DNA]</scope>
    <source>
        <strain evidence="15 16">OWC-G53F</strain>
    </source>
</reference>
<dbReference type="InterPro" id="IPR016174">
    <property type="entry name" value="Di-haem_cyt_TM"/>
</dbReference>
<comment type="caution">
    <text evidence="15">The sequence shown here is derived from an EMBL/GenBank/DDBJ whole genome shotgun (WGS) entry which is preliminary data.</text>
</comment>
<evidence type="ECO:0000256" key="2">
    <source>
        <dbReference type="ARBA" id="ARBA00004651"/>
    </source>
</evidence>
<dbReference type="EMBL" id="PTIY01000013">
    <property type="protein sequence ID" value="PPK67664.1"/>
    <property type="molecule type" value="Genomic_DNA"/>
</dbReference>
<evidence type="ECO:0000256" key="3">
    <source>
        <dbReference type="ARBA" id="ARBA00022448"/>
    </source>
</evidence>
<gene>
    <name evidence="15" type="ORF">B0F88_1132</name>
</gene>
<protein>
    <submittedName>
        <fullName evidence="15">Cytochrome b561</fullName>
    </submittedName>
</protein>
<sequence>MDTKNSLSWLTLILHWIIAFTIIGLIGLGLCMTNFELYDYYDTHKSIGIILVSLIVLRVARRIKQGWPVPISNYDKREMLLAKIVHWVLIVSTVLMPITGMIFSGATGHGFGIFGFEILHENIDPSNPEKTIPLSQFWGYFGEISHEYLGYLLILAIVLHIAGALKHHLIYKDSTLLRMLGKKI</sequence>
<dbReference type="OrthoDB" id="8589936at2"/>
<dbReference type="Proteomes" id="UP000238071">
    <property type="component" value="Unassembled WGS sequence"/>
</dbReference>
<evidence type="ECO:0000256" key="6">
    <source>
        <dbReference type="ARBA" id="ARBA00022692"/>
    </source>
</evidence>
<comment type="subcellular location">
    <subcellularLocation>
        <location evidence="2">Cell membrane</location>
        <topology evidence="2">Multi-pass membrane protein</topology>
    </subcellularLocation>
</comment>
<keyword evidence="9 13" id="KW-1133">Transmembrane helix</keyword>
<dbReference type="GO" id="GO:0022904">
    <property type="term" value="P:respiratory electron transport chain"/>
    <property type="evidence" value="ECO:0007669"/>
    <property type="project" value="InterPro"/>
</dbReference>
<evidence type="ECO:0000256" key="11">
    <source>
        <dbReference type="ARBA" id="ARBA00023136"/>
    </source>
</evidence>
<evidence type="ECO:0000256" key="4">
    <source>
        <dbReference type="ARBA" id="ARBA00022475"/>
    </source>
</evidence>
<accession>A0A2S6GR11</accession>
<evidence type="ECO:0000256" key="9">
    <source>
        <dbReference type="ARBA" id="ARBA00022989"/>
    </source>
</evidence>
<feature type="transmembrane region" description="Helical" evidence="13">
    <location>
        <begin position="148"/>
        <end position="169"/>
    </location>
</feature>
<dbReference type="InterPro" id="IPR052168">
    <property type="entry name" value="Cytochrome_b561_oxidase"/>
</dbReference>
<dbReference type="Gene3D" id="1.20.950.20">
    <property type="entry name" value="Transmembrane di-heme cytochromes, Chain C"/>
    <property type="match status" value="1"/>
</dbReference>